<protein>
    <submittedName>
        <fullName evidence="8">Isoprenylcysteine carboxylmethyltransferase family protein</fullName>
    </submittedName>
</protein>
<sequence length="244" mass="28298">MKRLLILIYSVVSYLLFLIGIGFLFLLLTNIGIHNMMSNDSISGIMPWLINIGLMILFALSHSIPARLKFKQRYPCSPAIERNTYVFVSGVVLILLAIYWQPLPGKLWQLPSHSMGAILLNIIGGLGWIICIASTFMVSHTDLYGLRQSWLQWKNKAYTHIPFQMRGFYKLTRHPMMTGFLIAFWFTPDMTSGRLLFNIGMTIYIFWGIYLEEIDLKETLGKEYHEYLKKVPKIIPKLSKNHYK</sequence>
<dbReference type="EMBL" id="JAGSRH010000003">
    <property type="protein sequence ID" value="MER5075888.1"/>
    <property type="molecule type" value="Genomic_DNA"/>
</dbReference>
<evidence type="ECO:0000313" key="8">
    <source>
        <dbReference type="EMBL" id="EMP9431249.1"/>
    </source>
</evidence>
<evidence type="ECO:0000256" key="3">
    <source>
        <dbReference type="ARBA" id="ARBA00022692"/>
    </source>
</evidence>
<evidence type="ECO:0000256" key="5">
    <source>
        <dbReference type="ARBA" id="ARBA00023136"/>
    </source>
</evidence>
<evidence type="ECO:0000313" key="9">
    <source>
        <dbReference type="EMBL" id="MER5075888.1"/>
    </source>
</evidence>
<evidence type="ECO:0000313" key="10">
    <source>
        <dbReference type="Proteomes" id="UP001495779"/>
    </source>
</evidence>
<evidence type="ECO:0000259" key="7">
    <source>
        <dbReference type="Pfam" id="PF07298"/>
    </source>
</evidence>
<evidence type="ECO:0000256" key="4">
    <source>
        <dbReference type="ARBA" id="ARBA00022989"/>
    </source>
</evidence>
<dbReference type="EMBL" id="AAZDVE040000001">
    <property type="protein sequence ID" value="EMP9431249.1"/>
    <property type="molecule type" value="Genomic_DNA"/>
</dbReference>
<feature type="transmembrane region" description="Helical" evidence="6">
    <location>
        <begin position="192"/>
        <end position="211"/>
    </location>
</feature>
<evidence type="ECO:0000256" key="2">
    <source>
        <dbReference type="ARBA" id="ARBA00010631"/>
    </source>
</evidence>
<keyword evidence="3 6" id="KW-0812">Transmembrane</keyword>
<comment type="subcellular location">
    <subcellularLocation>
        <location evidence="1">Membrane</location>
        <topology evidence="1">Multi-pass membrane protein</topology>
    </subcellularLocation>
</comment>
<dbReference type="PANTHER" id="PTHR31040">
    <property type="entry name" value="NURIM"/>
    <property type="match status" value="1"/>
</dbReference>
<dbReference type="Pfam" id="PF07298">
    <property type="entry name" value="NnrU"/>
    <property type="match status" value="1"/>
</dbReference>
<dbReference type="Proteomes" id="UP001495779">
    <property type="component" value="Unassembled WGS sequence"/>
</dbReference>
<dbReference type="GO" id="GO:0016020">
    <property type="term" value="C:membrane"/>
    <property type="evidence" value="ECO:0007669"/>
    <property type="project" value="UniProtKB-SubCell"/>
</dbReference>
<dbReference type="InterPro" id="IPR033580">
    <property type="entry name" value="Nurim-like"/>
</dbReference>
<feature type="transmembrane region" description="Helical" evidence="6">
    <location>
        <begin position="45"/>
        <end position="64"/>
    </location>
</feature>
<proteinExistence type="inferred from homology"/>
<feature type="transmembrane region" description="Helical" evidence="6">
    <location>
        <begin position="7"/>
        <end position="33"/>
    </location>
</feature>
<dbReference type="PANTHER" id="PTHR31040:SF1">
    <property type="entry name" value="NURIM"/>
    <property type="match status" value="1"/>
</dbReference>
<dbReference type="AlphaFoldDB" id="A0AAI9MVG9"/>
<keyword evidence="5 6" id="KW-0472">Membrane</keyword>
<dbReference type="InterPro" id="IPR009915">
    <property type="entry name" value="NnrU_dom"/>
</dbReference>
<comment type="similarity">
    <text evidence="2">Belongs to the nurim family.</text>
</comment>
<evidence type="ECO:0000256" key="1">
    <source>
        <dbReference type="ARBA" id="ARBA00004141"/>
    </source>
</evidence>
<feature type="transmembrane region" description="Helical" evidence="6">
    <location>
        <begin position="85"/>
        <end position="102"/>
    </location>
</feature>
<dbReference type="RefSeq" id="WP_163861118.1">
    <property type="nucleotide sequence ID" value="NZ_CP095443.1"/>
</dbReference>
<feature type="domain" description="NnrU" evidence="7">
    <location>
        <begin position="52"/>
        <end position="182"/>
    </location>
</feature>
<gene>
    <name evidence="8" type="ORF">JRA39_000240</name>
    <name evidence="9" type="ORF">KDV35_03220</name>
</gene>
<accession>A0AAI9MVG9</accession>
<dbReference type="Gene3D" id="1.20.120.1630">
    <property type="match status" value="1"/>
</dbReference>
<reference evidence="8" key="2">
    <citation type="submission" date="2024-02" db="EMBL/GenBank/DDBJ databases">
        <authorList>
            <consortium name="Clinical and Environmental Microbiology Branch: Whole genome sequencing antimicrobial resistance pathogens in the healthcare setting"/>
        </authorList>
    </citation>
    <scope>NUCLEOTIDE SEQUENCE</scope>
    <source>
        <strain evidence="8">2020GO-00142</strain>
    </source>
</reference>
<comment type="caution">
    <text evidence="8">The sequence shown here is derived from an EMBL/GenBank/DDBJ whole genome shotgun (WGS) entry which is preliminary data.</text>
</comment>
<feature type="transmembrane region" description="Helical" evidence="6">
    <location>
        <begin position="122"/>
        <end position="146"/>
    </location>
</feature>
<reference evidence="9 10" key="1">
    <citation type="submission" date="2021-04" db="EMBL/GenBank/DDBJ databases">
        <title>Determining the burden of carbapenem-resistant Enterobacterales from a tertiary public heath setting in Bangladesh: a clinical, epidemiological, and molecular study.</title>
        <authorList>
            <person name="Farzana R."/>
            <person name="Walsh T.R."/>
        </authorList>
    </citation>
    <scope>NUCLEOTIDE SEQUENCE [LARGE SCALE GENOMIC DNA]</scope>
    <source>
        <strain evidence="9">Dmpro_s316</strain>
        <strain evidence="10">dmpro_s316</strain>
    </source>
</reference>
<name>A0AAI9MVG9_PROST</name>
<evidence type="ECO:0000256" key="6">
    <source>
        <dbReference type="SAM" id="Phobius"/>
    </source>
</evidence>
<organism evidence="8">
    <name type="scientific">Providencia stuartii</name>
    <dbReference type="NCBI Taxonomy" id="588"/>
    <lineage>
        <taxon>Bacteria</taxon>
        <taxon>Pseudomonadati</taxon>
        <taxon>Pseudomonadota</taxon>
        <taxon>Gammaproteobacteria</taxon>
        <taxon>Enterobacterales</taxon>
        <taxon>Morganellaceae</taxon>
        <taxon>Providencia</taxon>
    </lineage>
</organism>
<keyword evidence="4 6" id="KW-1133">Transmembrane helix</keyword>